<organism evidence="8 9">
    <name type="scientific">Microbacterium candidum</name>
    <dbReference type="NCBI Taxonomy" id="3041922"/>
    <lineage>
        <taxon>Bacteria</taxon>
        <taxon>Bacillati</taxon>
        <taxon>Actinomycetota</taxon>
        <taxon>Actinomycetes</taxon>
        <taxon>Micrococcales</taxon>
        <taxon>Microbacteriaceae</taxon>
        <taxon>Microbacterium</taxon>
    </lineage>
</organism>
<sequence>MTGDTDAIGWLLNPANWTGDGSIPQRLGEHIVYVIITLVIAMVIAIPLGLLIGHTSRRSAKRSSAVAQALPGIFRSVAISFTGGMRALPTLGLVIILALWLGLGLIPPLIALVILAIPPLLAGSYAGVEAVDASTTDAARATGFTEWGILTRVEVPLALPLIVGGIRSAALQVIATWTVAAYLPLGGLGRFIYDGLPIQDYAEMLGGSILVMALALVVDGLFALTQRLATPRGVILGRVRDIRTQTGKTSKTQRKERRWFAPEA</sequence>
<evidence type="ECO:0000313" key="8">
    <source>
        <dbReference type="EMBL" id="MDL9981528.1"/>
    </source>
</evidence>
<evidence type="ECO:0000256" key="1">
    <source>
        <dbReference type="ARBA" id="ARBA00004141"/>
    </source>
</evidence>
<reference evidence="8 9" key="1">
    <citation type="submission" date="2023-06" db="EMBL/GenBank/DDBJ databases">
        <title>Microbacterium sp. nov., isolated from a waste landfill.</title>
        <authorList>
            <person name="Wen W."/>
        </authorList>
    </citation>
    <scope>NUCLEOTIDE SEQUENCE [LARGE SCALE GENOMIC DNA]</scope>
    <source>
        <strain evidence="8 9">ASV49</strain>
    </source>
</reference>
<dbReference type="CDD" id="cd06261">
    <property type="entry name" value="TM_PBP2"/>
    <property type="match status" value="1"/>
</dbReference>
<keyword evidence="2 6" id="KW-0813">Transport</keyword>
<proteinExistence type="inferred from homology"/>
<comment type="caution">
    <text evidence="8">The sequence shown here is derived from an EMBL/GenBank/DDBJ whole genome shotgun (WGS) entry which is preliminary data.</text>
</comment>
<keyword evidence="9" id="KW-1185">Reference proteome</keyword>
<comment type="subcellular location">
    <subcellularLocation>
        <location evidence="6">Cell membrane</location>
        <topology evidence="6">Multi-pass membrane protein</topology>
    </subcellularLocation>
    <subcellularLocation>
        <location evidence="1">Membrane</location>
        <topology evidence="1">Multi-pass membrane protein</topology>
    </subcellularLocation>
</comment>
<feature type="transmembrane region" description="Helical" evidence="6">
    <location>
        <begin position="91"/>
        <end position="117"/>
    </location>
</feature>
<keyword evidence="4 6" id="KW-1133">Transmembrane helix</keyword>
<dbReference type="PANTHER" id="PTHR30177">
    <property type="entry name" value="GLYCINE BETAINE/L-PROLINE TRANSPORT SYSTEM PERMEASE PROTEIN PROW"/>
    <property type="match status" value="1"/>
</dbReference>
<keyword evidence="3 6" id="KW-0812">Transmembrane</keyword>
<dbReference type="EMBL" id="JASXSZ010000009">
    <property type="protein sequence ID" value="MDL9981528.1"/>
    <property type="molecule type" value="Genomic_DNA"/>
</dbReference>
<protein>
    <submittedName>
        <fullName evidence="8">ABC transporter permease</fullName>
    </submittedName>
</protein>
<keyword evidence="5 6" id="KW-0472">Membrane</keyword>
<dbReference type="Pfam" id="PF00528">
    <property type="entry name" value="BPD_transp_1"/>
    <property type="match status" value="1"/>
</dbReference>
<dbReference type="Proteomes" id="UP001235064">
    <property type="component" value="Unassembled WGS sequence"/>
</dbReference>
<dbReference type="InterPro" id="IPR000515">
    <property type="entry name" value="MetI-like"/>
</dbReference>
<accession>A0ABT7N4A7</accession>
<dbReference type="Gene3D" id="1.10.3720.10">
    <property type="entry name" value="MetI-like"/>
    <property type="match status" value="1"/>
</dbReference>
<dbReference type="PROSITE" id="PS50928">
    <property type="entry name" value="ABC_TM1"/>
    <property type="match status" value="1"/>
</dbReference>
<evidence type="ECO:0000256" key="5">
    <source>
        <dbReference type="ARBA" id="ARBA00023136"/>
    </source>
</evidence>
<name>A0ABT7N4A7_9MICO</name>
<evidence type="ECO:0000256" key="6">
    <source>
        <dbReference type="RuleBase" id="RU363032"/>
    </source>
</evidence>
<evidence type="ECO:0000313" key="9">
    <source>
        <dbReference type="Proteomes" id="UP001235064"/>
    </source>
</evidence>
<evidence type="ECO:0000256" key="3">
    <source>
        <dbReference type="ARBA" id="ARBA00022692"/>
    </source>
</evidence>
<feature type="domain" description="ABC transmembrane type-1" evidence="7">
    <location>
        <begin position="27"/>
        <end position="222"/>
    </location>
</feature>
<dbReference type="InterPro" id="IPR035906">
    <property type="entry name" value="MetI-like_sf"/>
</dbReference>
<feature type="transmembrane region" description="Helical" evidence="6">
    <location>
        <begin position="31"/>
        <end position="53"/>
    </location>
</feature>
<dbReference type="SUPFAM" id="SSF161098">
    <property type="entry name" value="MetI-like"/>
    <property type="match status" value="1"/>
</dbReference>
<evidence type="ECO:0000259" key="7">
    <source>
        <dbReference type="PROSITE" id="PS50928"/>
    </source>
</evidence>
<dbReference type="PANTHER" id="PTHR30177:SF33">
    <property type="entry name" value="POSSIBLE OSMOPROTECTANT (GLYCINE BETAINE_CARNITINE_CHOLINE_L-PROLINE) TRANSPORT INTEGRAL MEMBRANE PROTEIN ABC TRANSPORTER PROZ"/>
    <property type="match status" value="1"/>
</dbReference>
<feature type="transmembrane region" description="Helical" evidence="6">
    <location>
        <begin position="169"/>
        <end position="193"/>
    </location>
</feature>
<evidence type="ECO:0000256" key="2">
    <source>
        <dbReference type="ARBA" id="ARBA00022448"/>
    </source>
</evidence>
<gene>
    <name evidence="8" type="ORF">QSV35_19535</name>
</gene>
<comment type="similarity">
    <text evidence="6">Belongs to the binding-protein-dependent transport system permease family.</text>
</comment>
<dbReference type="InterPro" id="IPR051204">
    <property type="entry name" value="ABC_transp_perm/SBD"/>
</dbReference>
<dbReference type="RefSeq" id="WP_286290667.1">
    <property type="nucleotide sequence ID" value="NZ_JASXSZ010000009.1"/>
</dbReference>
<feature type="transmembrane region" description="Helical" evidence="6">
    <location>
        <begin position="205"/>
        <end position="224"/>
    </location>
</feature>
<evidence type="ECO:0000256" key="4">
    <source>
        <dbReference type="ARBA" id="ARBA00022989"/>
    </source>
</evidence>